<dbReference type="RefSeq" id="WP_377567230.1">
    <property type="nucleotide sequence ID" value="NZ_JBHTJZ010000052.1"/>
</dbReference>
<gene>
    <name evidence="5" type="ORF">ACFQ2I_19545</name>
</gene>
<evidence type="ECO:0000313" key="5">
    <source>
        <dbReference type="EMBL" id="MFD0961550.1"/>
    </source>
</evidence>
<evidence type="ECO:0000259" key="4">
    <source>
        <dbReference type="Pfam" id="PF25390"/>
    </source>
</evidence>
<dbReference type="InterPro" id="IPR025883">
    <property type="entry name" value="Cadherin-like_domain"/>
</dbReference>
<dbReference type="InterPro" id="IPR058094">
    <property type="entry name" value="Ig-like_OmpL47-like"/>
</dbReference>
<feature type="domain" description="RCC1-like" evidence="4">
    <location>
        <begin position="40"/>
        <end position="272"/>
    </location>
</feature>
<dbReference type="SUPFAM" id="SSF50985">
    <property type="entry name" value="RCC1/BLIP-II"/>
    <property type="match status" value="2"/>
</dbReference>
<dbReference type="InterPro" id="IPR058923">
    <property type="entry name" value="RCC1-like_dom"/>
</dbReference>
<keyword evidence="2" id="KW-0677">Repeat</keyword>
<dbReference type="PRINTS" id="PR00633">
    <property type="entry name" value="RCCNDNSATION"/>
</dbReference>
<reference evidence="6" key="1">
    <citation type="journal article" date="2019" name="Int. J. Syst. Evol. Microbiol.">
        <title>The Global Catalogue of Microorganisms (GCM) 10K type strain sequencing project: providing services to taxonomists for standard genome sequencing and annotation.</title>
        <authorList>
            <consortium name="The Broad Institute Genomics Platform"/>
            <consortium name="The Broad Institute Genome Sequencing Center for Infectious Disease"/>
            <person name="Wu L."/>
            <person name="Ma J."/>
        </authorList>
    </citation>
    <scope>NUCLEOTIDE SEQUENCE [LARGE SCALE GENOMIC DNA]</scope>
    <source>
        <strain evidence="6">CCUG 59129</strain>
    </source>
</reference>
<dbReference type="InterPro" id="IPR009091">
    <property type="entry name" value="RCC1/BLIP-II"/>
</dbReference>
<dbReference type="InterPro" id="IPR000408">
    <property type="entry name" value="Reg_chr_condens"/>
</dbReference>
<dbReference type="EMBL" id="JBHTJZ010000052">
    <property type="protein sequence ID" value="MFD0961550.1"/>
    <property type="molecule type" value="Genomic_DNA"/>
</dbReference>
<organism evidence="5 6">
    <name type="scientific">Paenibacillus chungangensis</name>
    <dbReference type="NCBI Taxonomy" id="696535"/>
    <lineage>
        <taxon>Bacteria</taxon>
        <taxon>Bacillati</taxon>
        <taxon>Bacillota</taxon>
        <taxon>Bacilli</taxon>
        <taxon>Bacillales</taxon>
        <taxon>Paenibacillaceae</taxon>
        <taxon>Paenibacillus</taxon>
    </lineage>
</organism>
<evidence type="ECO:0000259" key="3">
    <source>
        <dbReference type="Pfam" id="PF12733"/>
    </source>
</evidence>
<evidence type="ECO:0000256" key="2">
    <source>
        <dbReference type="ARBA" id="ARBA00022737"/>
    </source>
</evidence>
<sequence length="1020" mass="104544">MKSRFHSRVSIILVLVLLISVIELPGWQHTAEAAQSAAGSRGVMSIASGSNHSLAVRADGSVIAWGSDIQGKTNVPSEVQGRVIAVSAGENHSMALTEDGEVVAWGSNNRGQTNVPDEARSGVVAIAAGGNHSLALKTDGSVIAWGYNFWGQANVPADAQSGVVAIAAGYGHSLALKSDGSVVAWGNNADGQATVPLEAQSGVSAISSGGYHILALKTDGSVVAWGYNFDGQVNVPAEAQVGIASIEAGRHFSMALKADGSVVVWGDNTNGQKNIPLEAQNGVVAVAGGNNHVLALKSNGSVVMWGSNHSGQLNVPTELSKPVKARGIAIGYDHALTLKSDGGVVAWGSNDKGQTDVPPAAQSDVVAIDAGSEHALALKSNGSVVAWGESDNGKTTVPAIAQSGVASIVAGANHSVVLKSDGSVVAWGINDAGQTSVPPAAQSGVKAIASEGNHTLALKSNGSVVGWGYNYFGQATAPTEAQSGVVSIAAGLNHSLALKTDGSVVTWGDDRFGLAIVPDEAQSGVVAIAAGFRHSLALRSDGSVISWGNGQTTVPTAAQSGVVAIAAGYNHSLALKSNGSIVSWGESVWNKPDLTVPGSWNLSHMTVDAGMISPNFHPNVTNYTGYVGPSVSSVNVTATLADPLHAELLINGAYEASASAVHVPLTGDSTVIQAHVEPYFLNGKTYTITVLKDATAPTVSLVTNGSESYAATASTIVNVSDGESGVDPDSLQAVWTQSSGTPDDDAAWASFSSGDVLAQSGVNGDWYLHIKASDEIGNVVHAGSNRFRLDNMAPMVEIELQKQDSSAYTSGSWTNQNVTASISASDGLSGLDSLQYSLDNGSMWELYSAPLPFTAEGAHTLMVRAADKAGNISSPSRMINISRSGLELDVALKLDNGSTYTAGDWVNQGVTASVYTNQTTDGVTVTSTTYSLNGGSSWQPYMAPLAFNSEGQHTLGVKAADSADNELTASYVVLVDTTVPVVHLGTNGNETYATSASTAVTVSDDGSGVDPSSLQYVWTQ</sequence>
<keyword evidence="1" id="KW-0344">Guanine-nucleotide releasing factor</keyword>
<accession>A0ABW3HWA6</accession>
<proteinExistence type="predicted"/>
<dbReference type="Pfam" id="PF12733">
    <property type="entry name" value="Cadherin-like"/>
    <property type="match status" value="1"/>
</dbReference>
<dbReference type="Pfam" id="PF13540">
    <property type="entry name" value="RCC1_2"/>
    <property type="match status" value="8"/>
</dbReference>
<dbReference type="InterPro" id="IPR051553">
    <property type="entry name" value="Ran_GTPase-activating"/>
</dbReference>
<protein>
    <submittedName>
        <fullName evidence="5">OmpL47-type beta-barrel domain-containing protein</fullName>
    </submittedName>
</protein>
<dbReference type="PANTHER" id="PTHR45982">
    <property type="entry name" value="REGULATOR OF CHROMOSOME CONDENSATION"/>
    <property type="match status" value="1"/>
</dbReference>
<comment type="caution">
    <text evidence="5">The sequence shown here is derived from an EMBL/GenBank/DDBJ whole genome shotgun (WGS) entry which is preliminary data.</text>
</comment>
<evidence type="ECO:0000256" key="1">
    <source>
        <dbReference type="ARBA" id="ARBA00022658"/>
    </source>
</evidence>
<dbReference type="Gene3D" id="2.130.10.30">
    <property type="entry name" value="Regulator of chromosome condensation 1/beta-lactamase-inhibitor protein II"/>
    <property type="match status" value="4"/>
</dbReference>
<dbReference type="Proteomes" id="UP001596989">
    <property type="component" value="Unassembled WGS sequence"/>
</dbReference>
<dbReference type="PROSITE" id="PS00626">
    <property type="entry name" value="RCC1_2"/>
    <property type="match status" value="8"/>
</dbReference>
<feature type="domain" description="Cadherin-like beta-sandwich-like" evidence="3">
    <location>
        <begin position="608"/>
        <end position="690"/>
    </location>
</feature>
<dbReference type="PROSITE" id="PS50012">
    <property type="entry name" value="RCC1_3"/>
    <property type="match status" value="13"/>
</dbReference>
<feature type="non-terminal residue" evidence="5">
    <location>
        <position position="1020"/>
    </location>
</feature>
<name>A0ABW3HWA6_9BACL</name>
<evidence type="ECO:0000313" key="6">
    <source>
        <dbReference type="Proteomes" id="UP001596989"/>
    </source>
</evidence>
<keyword evidence="6" id="KW-1185">Reference proteome</keyword>
<dbReference type="Pfam" id="PF25390">
    <property type="entry name" value="WD40_RLD"/>
    <property type="match status" value="1"/>
</dbReference>
<dbReference type="NCBIfam" id="NF047446">
    <property type="entry name" value="barrel_OmpL47"/>
    <property type="match status" value="1"/>
</dbReference>
<dbReference type="PANTHER" id="PTHR45982:SF1">
    <property type="entry name" value="REGULATOR OF CHROMOSOME CONDENSATION"/>
    <property type="match status" value="1"/>
</dbReference>